<keyword evidence="6 13" id="KW-0756">Sterol biosynthesis</keyword>
<dbReference type="InterPro" id="IPR013216">
    <property type="entry name" value="Methyltransf_11"/>
</dbReference>
<accession>A0A6A5YXA1</accession>
<dbReference type="InterPro" id="IPR050447">
    <property type="entry name" value="Erg6_SMT_methyltransf"/>
</dbReference>
<dbReference type="OrthoDB" id="540004at2759"/>
<comment type="function">
    <text evidence="13">Catalyzes the transfer of methyl groups from S-adenosyl-methionine to the C-24 of sterols.</text>
</comment>
<evidence type="ECO:0000256" key="10">
    <source>
        <dbReference type="ARBA" id="ARBA00029435"/>
    </source>
</evidence>
<dbReference type="InterPro" id="IPR013705">
    <property type="entry name" value="Sterol_MeTrfase_C"/>
</dbReference>
<keyword evidence="16" id="KW-1185">Reference proteome</keyword>
<dbReference type="PROSITE" id="PS51685">
    <property type="entry name" value="SAM_MT_ERG6_SMT"/>
    <property type="match status" value="1"/>
</dbReference>
<keyword evidence="4 12" id="KW-0949">S-adenosyl-L-methionine</keyword>
<dbReference type="GO" id="GO:0005783">
    <property type="term" value="C:endoplasmic reticulum"/>
    <property type="evidence" value="ECO:0007669"/>
    <property type="project" value="TreeGrafter"/>
</dbReference>
<dbReference type="PANTHER" id="PTHR44068">
    <property type="entry name" value="ZGC:194242"/>
    <property type="match status" value="1"/>
</dbReference>
<dbReference type="AlphaFoldDB" id="A0A6A5YXA1"/>
<proteinExistence type="inferred from homology"/>
<keyword evidence="1 13" id="KW-0444">Lipid biosynthesis</keyword>
<evidence type="ECO:0000256" key="13">
    <source>
        <dbReference type="RuleBase" id="RU362025"/>
    </source>
</evidence>
<dbReference type="InterPro" id="IPR029063">
    <property type="entry name" value="SAM-dependent_MTases_sf"/>
</dbReference>
<keyword evidence="3 12" id="KW-0808">Transferase</keyword>
<evidence type="ECO:0000256" key="11">
    <source>
        <dbReference type="ARBA" id="ARBA00038188"/>
    </source>
</evidence>
<sequence length="381" mass="42956">MAPIALEKEDHSRDAAFNKVMHGKSANAQGGMSAMFRKDRAAQQAAVEEYFKHFDNKVADVETEEDRKARRDEYATLTRHYYNLATDLYEYGWGQSFHFCRFAYGESFYRAIARHEHYLAHMMGLRDGMRVLDVGCGVGGPAREIVKFSGANVLGLNNNDYQIERGTRYAQKEGLSHKLKFTKGDFMQMSFPDNSFDAVYAIEATVHAPSLEGIYSEIFRVLKPGGVFGVYEWLMTDNYDSETPHHREIRLGIEHGNGISNMEKVDVALKAMKTAGFELEHHEDLCDREAEDYSPWYWPLSGELKYIATPGDLFTILRMTKIGRGLVHRFVGALEMVGVAPKGTQKTADSLALGADCLVAGGREKLFTPMYLMVGRKPLEA</sequence>
<keyword evidence="5 13" id="KW-0752">Steroid biosynthesis</keyword>
<evidence type="ECO:0000256" key="2">
    <source>
        <dbReference type="ARBA" id="ARBA00022603"/>
    </source>
</evidence>
<dbReference type="InterPro" id="IPR030384">
    <property type="entry name" value="MeTrfase_SMT"/>
</dbReference>
<reference evidence="15" key="1">
    <citation type="journal article" date="2020" name="Stud. Mycol.">
        <title>101 Dothideomycetes genomes: a test case for predicting lifestyles and emergence of pathogens.</title>
        <authorList>
            <person name="Haridas S."/>
            <person name="Albert R."/>
            <person name="Binder M."/>
            <person name="Bloem J."/>
            <person name="Labutti K."/>
            <person name="Salamov A."/>
            <person name="Andreopoulos B."/>
            <person name="Baker S."/>
            <person name="Barry K."/>
            <person name="Bills G."/>
            <person name="Bluhm B."/>
            <person name="Cannon C."/>
            <person name="Castanera R."/>
            <person name="Culley D."/>
            <person name="Daum C."/>
            <person name="Ezra D."/>
            <person name="Gonzalez J."/>
            <person name="Henrissat B."/>
            <person name="Kuo A."/>
            <person name="Liang C."/>
            <person name="Lipzen A."/>
            <person name="Lutzoni F."/>
            <person name="Magnuson J."/>
            <person name="Mondo S."/>
            <person name="Nolan M."/>
            <person name="Ohm R."/>
            <person name="Pangilinan J."/>
            <person name="Park H.-J."/>
            <person name="Ramirez L."/>
            <person name="Alfaro M."/>
            <person name="Sun H."/>
            <person name="Tritt A."/>
            <person name="Yoshinaga Y."/>
            <person name="Zwiers L.-H."/>
            <person name="Turgeon B."/>
            <person name="Goodwin S."/>
            <person name="Spatafora J."/>
            <person name="Crous P."/>
            <person name="Grigoriev I."/>
        </authorList>
    </citation>
    <scope>NUCLEOTIDE SEQUENCE</scope>
    <source>
        <strain evidence="15">CBS 627.86</strain>
    </source>
</reference>
<dbReference type="EC" id="2.1.1.-" evidence="13"/>
<keyword evidence="8 13" id="KW-1207">Sterol metabolism</keyword>
<name>A0A6A5YXA1_9PLEO</name>
<keyword evidence="2 12" id="KW-0489">Methyltransferase</keyword>
<dbReference type="SUPFAM" id="SSF53335">
    <property type="entry name" value="S-adenosyl-L-methionine-dependent methyltransferases"/>
    <property type="match status" value="1"/>
</dbReference>
<evidence type="ECO:0000256" key="12">
    <source>
        <dbReference type="PROSITE-ProRule" id="PRU01022"/>
    </source>
</evidence>
<evidence type="ECO:0000256" key="7">
    <source>
        <dbReference type="ARBA" id="ARBA00023098"/>
    </source>
</evidence>
<evidence type="ECO:0000256" key="5">
    <source>
        <dbReference type="ARBA" id="ARBA00022955"/>
    </source>
</evidence>
<evidence type="ECO:0000313" key="15">
    <source>
        <dbReference type="EMBL" id="KAF2111772.1"/>
    </source>
</evidence>
<evidence type="ECO:0000256" key="1">
    <source>
        <dbReference type="ARBA" id="ARBA00022516"/>
    </source>
</evidence>
<protein>
    <recommendedName>
        <fullName evidence="13">Sterol 24-C-methyltransferase</fullName>
        <ecNumber evidence="13">2.1.1.-</ecNumber>
    </recommendedName>
    <alternativeName>
        <fullName evidence="13">Delta(24)-sterol C-methyltransferase</fullName>
    </alternativeName>
</protein>
<evidence type="ECO:0000256" key="8">
    <source>
        <dbReference type="ARBA" id="ARBA00023166"/>
    </source>
</evidence>
<dbReference type="GO" id="GO:0032259">
    <property type="term" value="P:methylation"/>
    <property type="evidence" value="ECO:0007669"/>
    <property type="project" value="UniProtKB-KW"/>
</dbReference>
<evidence type="ECO:0000256" key="6">
    <source>
        <dbReference type="ARBA" id="ARBA00023011"/>
    </source>
</evidence>
<evidence type="ECO:0000256" key="3">
    <source>
        <dbReference type="ARBA" id="ARBA00022679"/>
    </source>
</evidence>
<dbReference type="GO" id="GO:0006696">
    <property type="term" value="P:ergosterol biosynthetic process"/>
    <property type="evidence" value="ECO:0007669"/>
    <property type="project" value="TreeGrafter"/>
</dbReference>
<comment type="similarity">
    <text evidence="11 12 13">Belongs to the class I-like SAM-binding methyltransferase superfamily. Erg6/SMT family.</text>
</comment>
<comment type="pathway">
    <text evidence="10">Steroid metabolism; ergosterol biosynthesis.</text>
</comment>
<dbReference type="Pfam" id="PF08241">
    <property type="entry name" value="Methyltransf_11"/>
    <property type="match status" value="1"/>
</dbReference>
<evidence type="ECO:0000256" key="4">
    <source>
        <dbReference type="ARBA" id="ARBA00022691"/>
    </source>
</evidence>
<dbReference type="Gene3D" id="3.40.50.150">
    <property type="entry name" value="Vaccinia Virus protein VP39"/>
    <property type="match status" value="1"/>
</dbReference>
<feature type="domain" description="SAM-dependent methyltransferase Erg6/SMT-type" evidence="14">
    <location>
        <begin position="81"/>
        <end position="378"/>
    </location>
</feature>
<keyword evidence="9 13" id="KW-0753">Steroid metabolism</keyword>
<evidence type="ECO:0000259" key="14">
    <source>
        <dbReference type="PROSITE" id="PS51685"/>
    </source>
</evidence>
<keyword evidence="7 13" id="KW-0443">Lipid metabolism</keyword>
<evidence type="ECO:0000256" key="9">
    <source>
        <dbReference type="ARBA" id="ARBA00023221"/>
    </source>
</evidence>
<dbReference type="EMBL" id="ML977333">
    <property type="protein sequence ID" value="KAF2111772.1"/>
    <property type="molecule type" value="Genomic_DNA"/>
</dbReference>
<organism evidence="15 16">
    <name type="scientific">Lophiotrema nucula</name>
    <dbReference type="NCBI Taxonomy" id="690887"/>
    <lineage>
        <taxon>Eukaryota</taxon>
        <taxon>Fungi</taxon>
        <taxon>Dikarya</taxon>
        <taxon>Ascomycota</taxon>
        <taxon>Pezizomycotina</taxon>
        <taxon>Dothideomycetes</taxon>
        <taxon>Pleosporomycetidae</taxon>
        <taxon>Pleosporales</taxon>
        <taxon>Lophiotremataceae</taxon>
        <taxon>Lophiotrema</taxon>
    </lineage>
</organism>
<dbReference type="FunFam" id="3.40.50.150:FF:000121">
    <property type="entry name" value="Sterol 24-C-methyltransferase"/>
    <property type="match status" value="1"/>
</dbReference>
<dbReference type="CDD" id="cd02440">
    <property type="entry name" value="AdoMet_MTases"/>
    <property type="match status" value="1"/>
</dbReference>
<dbReference type="Pfam" id="PF08498">
    <property type="entry name" value="Sterol_MT_C"/>
    <property type="match status" value="1"/>
</dbReference>
<evidence type="ECO:0000313" key="16">
    <source>
        <dbReference type="Proteomes" id="UP000799770"/>
    </source>
</evidence>
<dbReference type="Proteomes" id="UP000799770">
    <property type="component" value="Unassembled WGS sequence"/>
</dbReference>
<gene>
    <name evidence="15" type="ORF">BDV96DRAFT_499102</name>
</gene>
<dbReference type="PANTHER" id="PTHR44068:SF1">
    <property type="entry name" value="HYPOTHETICAL LOC100005854"/>
    <property type="match status" value="1"/>
</dbReference>
<dbReference type="GO" id="GO:0003838">
    <property type="term" value="F:sterol 24-C-methyltransferase activity"/>
    <property type="evidence" value="ECO:0007669"/>
    <property type="project" value="TreeGrafter"/>
</dbReference>